<accession>A0A803LPV1</accession>
<dbReference type="PANTHER" id="PTHR46162:SF40">
    <property type="entry name" value="TRAF-LIKE FAMILY PROTEIN"/>
    <property type="match status" value="1"/>
</dbReference>
<evidence type="ECO:0000259" key="1">
    <source>
        <dbReference type="PROSITE" id="PS50144"/>
    </source>
</evidence>
<sequence length="200" mass="23084">MRCNIKVTCNAGNYSFEFTDPSKPVRTFRTRRPCHFIFEIDNYKQLVESMEIANLKYFETPDFTVGDEKWSMCIYPNGNKERQGSDYVSLYLKRLKSAGRSKEANASMKFFILEQNSDEYLVIEDLGEKHFDVRGRKWGIAQAIALDDFTDKDNGFLVDNTCTFGAEVFITSAEPSYSKMSLVNSISNYFFKIVDESSFL</sequence>
<dbReference type="InterPro" id="IPR002083">
    <property type="entry name" value="MATH/TRAF_dom"/>
</dbReference>
<reference evidence="2" key="1">
    <citation type="journal article" date="2017" name="Nature">
        <title>The genome of Chenopodium quinoa.</title>
        <authorList>
            <person name="Jarvis D.E."/>
            <person name="Ho Y.S."/>
            <person name="Lightfoot D.J."/>
            <person name="Schmoeckel S.M."/>
            <person name="Li B."/>
            <person name="Borm T.J.A."/>
            <person name="Ohyanagi H."/>
            <person name="Mineta K."/>
            <person name="Michell C.T."/>
            <person name="Saber N."/>
            <person name="Kharbatia N.M."/>
            <person name="Rupper R.R."/>
            <person name="Sharp A.R."/>
            <person name="Dally N."/>
            <person name="Boughton B.A."/>
            <person name="Woo Y.H."/>
            <person name="Gao G."/>
            <person name="Schijlen E.G.W.M."/>
            <person name="Guo X."/>
            <person name="Momin A.A."/>
            <person name="Negrao S."/>
            <person name="Al-Babili S."/>
            <person name="Gehring C."/>
            <person name="Roessner U."/>
            <person name="Jung C."/>
            <person name="Murphy K."/>
            <person name="Arold S.T."/>
            <person name="Gojobori T."/>
            <person name="van der Linden C.G."/>
            <person name="van Loo E.N."/>
            <person name="Jellen E.N."/>
            <person name="Maughan P.J."/>
            <person name="Tester M."/>
        </authorList>
    </citation>
    <scope>NUCLEOTIDE SEQUENCE [LARGE SCALE GENOMIC DNA]</scope>
    <source>
        <strain evidence="2">cv. PI 614886</strain>
    </source>
</reference>
<dbReference type="Gene3D" id="2.60.210.10">
    <property type="entry name" value="Apoptosis, Tumor Necrosis Factor Receptor Associated Protein 2, Chain A"/>
    <property type="match status" value="1"/>
</dbReference>
<proteinExistence type="predicted"/>
<evidence type="ECO:0000313" key="2">
    <source>
        <dbReference type="EnsemblPlants" id="AUR62016980-RA:cds"/>
    </source>
</evidence>
<dbReference type="Proteomes" id="UP000596660">
    <property type="component" value="Unplaced"/>
</dbReference>
<dbReference type="SUPFAM" id="SSF49599">
    <property type="entry name" value="TRAF domain-like"/>
    <property type="match status" value="1"/>
</dbReference>
<dbReference type="Gramene" id="AUR62016980-RA">
    <property type="protein sequence ID" value="AUR62016980-RA:cds"/>
    <property type="gene ID" value="AUR62016980"/>
</dbReference>
<name>A0A803LPV1_CHEQI</name>
<dbReference type="AlphaFoldDB" id="A0A803LPV1"/>
<dbReference type="PROSITE" id="PS50144">
    <property type="entry name" value="MATH"/>
    <property type="match status" value="1"/>
</dbReference>
<dbReference type="EnsemblPlants" id="AUR62016980-RA">
    <property type="protein sequence ID" value="AUR62016980-RA:cds"/>
    <property type="gene ID" value="AUR62016980"/>
</dbReference>
<dbReference type="PANTHER" id="PTHR46162">
    <property type="entry name" value="TRAF-LIKE FAMILY PROTEIN"/>
    <property type="match status" value="1"/>
</dbReference>
<evidence type="ECO:0000313" key="3">
    <source>
        <dbReference type="Proteomes" id="UP000596660"/>
    </source>
</evidence>
<protein>
    <recommendedName>
        <fullName evidence="1">MATH domain-containing protein</fullName>
    </recommendedName>
</protein>
<dbReference type="Pfam" id="PF22486">
    <property type="entry name" value="MATH_2"/>
    <property type="match status" value="1"/>
</dbReference>
<dbReference type="CDD" id="cd00121">
    <property type="entry name" value="MATH"/>
    <property type="match status" value="1"/>
</dbReference>
<keyword evidence="3" id="KW-1185">Reference proteome</keyword>
<reference evidence="2" key="2">
    <citation type="submission" date="2021-03" db="UniProtKB">
        <authorList>
            <consortium name="EnsemblPlants"/>
        </authorList>
    </citation>
    <scope>IDENTIFICATION</scope>
</reference>
<organism evidence="2 3">
    <name type="scientific">Chenopodium quinoa</name>
    <name type="common">Quinoa</name>
    <dbReference type="NCBI Taxonomy" id="63459"/>
    <lineage>
        <taxon>Eukaryota</taxon>
        <taxon>Viridiplantae</taxon>
        <taxon>Streptophyta</taxon>
        <taxon>Embryophyta</taxon>
        <taxon>Tracheophyta</taxon>
        <taxon>Spermatophyta</taxon>
        <taxon>Magnoliopsida</taxon>
        <taxon>eudicotyledons</taxon>
        <taxon>Gunneridae</taxon>
        <taxon>Pentapetalae</taxon>
        <taxon>Caryophyllales</taxon>
        <taxon>Chenopodiaceae</taxon>
        <taxon>Chenopodioideae</taxon>
        <taxon>Atripliceae</taxon>
        <taxon>Chenopodium</taxon>
    </lineage>
</organism>
<feature type="domain" description="MATH" evidence="1">
    <location>
        <begin position="33"/>
        <end position="168"/>
    </location>
</feature>
<dbReference type="InterPro" id="IPR008974">
    <property type="entry name" value="TRAF-like"/>
</dbReference>